<dbReference type="Proteomes" id="UP000198460">
    <property type="component" value="Unassembled WGS sequence"/>
</dbReference>
<organism evidence="1 2">
    <name type="scientific">Burkholderia singularis</name>
    <dbReference type="NCBI Taxonomy" id="1503053"/>
    <lineage>
        <taxon>Bacteria</taxon>
        <taxon>Pseudomonadati</taxon>
        <taxon>Pseudomonadota</taxon>
        <taxon>Betaproteobacteria</taxon>
        <taxon>Burkholderiales</taxon>
        <taxon>Burkholderiaceae</taxon>
        <taxon>Burkholderia</taxon>
        <taxon>pseudomallei group</taxon>
    </lineage>
</organism>
<accession>A0A238H2K6</accession>
<dbReference type="SUPFAM" id="SSF160272">
    <property type="entry name" value="Shew3726-like"/>
    <property type="match status" value="1"/>
</dbReference>
<dbReference type="RefSeq" id="WP_089340011.1">
    <property type="nucleotide sequence ID" value="NZ_FXAN01000041.1"/>
</dbReference>
<name>A0A238H2K6_9BURK</name>
<dbReference type="InterPro" id="IPR036692">
    <property type="entry name" value="Shew3726-like_sf"/>
</dbReference>
<dbReference type="Gene3D" id="3.30.160.140">
    <property type="entry name" value="Shew3726-like"/>
    <property type="match status" value="1"/>
</dbReference>
<dbReference type="AlphaFoldDB" id="A0A238H2K6"/>
<dbReference type="InterPro" id="IPR009962">
    <property type="entry name" value="DUF1488"/>
</dbReference>
<gene>
    <name evidence="1" type="ORF">BSIN_2502</name>
</gene>
<reference evidence="1 2" key="1">
    <citation type="submission" date="2017-04" db="EMBL/GenBank/DDBJ databases">
        <authorList>
            <person name="Afonso C.L."/>
            <person name="Miller P.J."/>
            <person name="Scott M.A."/>
            <person name="Spackman E."/>
            <person name="Goraichik I."/>
            <person name="Dimitrov K.M."/>
            <person name="Suarez D.L."/>
            <person name="Swayne D.E."/>
        </authorList>
    </citation>
    <scope>NUCLEOTIDE SEQUENCE [LARGE SCALE GENOMIC DNA]</scope>
    <source>
        <strain evidence="1">LMG 28154</strain>
    </source>
</reference>
<evidence type="ECO:0000313" key="2">
    <source>
        <dbReference type="Proteomes" id="UP000198460"/>
    </source>
</evidence>
<protein>
    <submittedName>
        <fullName evidence="1">Uncharacterized protein</fullName>
    </submittedName>
</protein>
<evidence type="ECO:0000313" key="1">
    <source>
        <dbReference type="EMBL" id="SMF99484.1"/>
    </source>
</evidence>
<dbReference type="EMBL" id="FXAN01000041">
    <property type="protein sequence ID" value="SMF99484.1"/>
    <property type="molecule type" value="Genomic_DNA"/>
</dbReference>
<dbReference type="Pfam" id="PF07369">
    <property type="entry name" value="DUF1488"/>
    <property type="match status" value="1"/>
</dbReference>
<sequence length="113" mass="12352">MPAESVARVRLMGEPPEFDGAALLLRFWADVDGRRVPCAITAEALEDHFGARGALEGDLRAAFERGRERIRAACADVLAHDNGGVVLHSGYFRSRDRAVAALAKARAVEPRRR</sequence>
<proteinExistence type="predicted"/>